<dbReference type="InterPro" id="IPR029052">
    <property type="entry name" value="Metallo-depent_PP-like"/>
</dbReference>
<evidence type="ECO:0000313" key="6">
    <source>
        <dbReference type="EMBL" id="SDI67454.1"/>
    </source>
</evidence>
<dbReference type="AlphaFoldDB" id="A0A1G8MHU2"/>
<accession>A0A1G8MHU2</accession>
<gene>
    <name evidence="6" type="ORF">SAMN04488540_102383</name>
</gene>
<keyword evidence="3" id="KW-0408">Iron</keyword>
<evidence type="ECO:0000313" key="7">
    <source>
        <dbReference type="Proteomes" id="UP000199527"/>
    </source>
</evidence>
<dbReference type="RefSeq" id="WP_245709863.1">
    <property type="nucleotide sequence ID" value="NZ_FNEM01000002.1"/>
</dbReference>
<keyword evidence="2" id="KW-0378">Hydrolase</keyword>
<dbReference type="NCBIfam" id="NF008359">
    <property type="entry name" value="PRK11148.1"/>
    <property type="match status" value="1"/>
</dbReference>
<dbReference type="Proteomes" id="UP000199527">
    <property type="component" value="Unassembled WGS sequence"/>
</dbReference>
<dbReference type="CDD" id="cd07402">
    <property type="entry name" value="MPP_GpdQ"/>
    <property type="match status" value="1"/>
</dbReference>
<dbReference type="InterPro" id="IPR004843">
    <property type="entry name" value="Calcineurin-like_PHP"/>
</dbReference>
<evidence type="ECO:0000256" key="3">
    <source>
        <dbReference type="ARBA" id="ARBA00023004"/>
    </source>
</evidence>
<reference evidence="7" key="1">
    <citation type="submission" date="2016-10" db="EMBL/GenBank/DDBJ databases">
        <authorList>
            <person name="Varghese N."/>
            <person name="Submissions S."/>
        </authorList>
    </citation>
    <scope>NUCLEOTIDE SEQUENCE [LARGE SCALE GENOMIC DNA]</scope>
    <source>
        <strain evidence="7">DSM 23317</strain>
    </source>
</reference>
<evidence type="ECO:0000256" key="4">
    <source>
        <dbReference type="ARBA" id="ARBA00025742"/>
    </source>
</evidence>
<dbReference type="PANTHER" id="PTHR42988:SF2">
    <property type="entry name" value="CYCLIC NUCLEOTIDE PHOSPHODIESTERASE CBUA0032-RELATED"/>
    <property type="match status" value="1"/>
</dbReference>
<keyword evidence="7" id="KW-1185">Reference proteome</keyword>
<keyword evidence="1" id="KW-0479">Metal-binding</keyword>
<dbReference type="InterPro" id="IPR026575">
    <property type="entry name" value="GpdQ/CpdA-like"/>
</dbReference>
<dbReference type="InterPro" id="IPR050884">
    <property type="entry name" value="CNP_phosphodiesterase-III"/>
</dbReference>
<dbReference type="Pfam" id="PF00149">
    <property type="entry name" value="Metallophos"/>
    <property type="match status" value="1"/>
</dbReference>
<sequence>MSVRAKALTFPAHRQDVCIAQISDPHLFADKGAEFLGLNPWNSFEAVLKQVAQEPIDMVIASGDISQDHSIGAYRNFADAVSQLGLPATALPGNHDAFDRMEQGLAGSDIMLDRRIILGRWQLLQLDSTVLGLPGGHLNHHRLEWLEAVLTHSSAYHTVIALHHHPLDTGCTWLDQHRLDNGPEFNALIQRFETVKGVIWGHVHQQMDQRVGGIRMMAAPSTSIQFRPHCHDFTLDHLQPGYRLLTLGADGSIDTQVKRLPGDQFQPDRTASGY</sequence>
<organism evidence="6 7">
    <name type="scientific">Ferrimonas sediminum</name>
    <dbReference type="NCBI Taxonomy" id="718193"/>
    <lineage>
        <taxon>Bacteria</taxon>
        <taxon>Pseudomonadati</taxon>
        <taxon>Pseudomonadota</taxon>
        <taxon>Gammaproteobacteria</taxon>
        <taxon>Alteromonadales</taxon>
        <taxon>Ferrimonadaceae</taxon>
        <taxon>Ferrimonas</taxon>
    </lineage>
</organism>
<comment type="similarity">
    <text evidence="4">Belongs to the cyclic nucleotide phosphodiesterase class-III family.</text>
</comment>
<name>A0A1G8MHU2_9GAMM</name>
<protein>
    <submittedName>
        <fullName evidence="6">Icc protein</fullName>
    </submittedName>
</protein>
<proteinExistence type="inferred from homology"/>
<dbReference type="GO" id="GO:0004112">
    <property type="term" value="F:cyclic-nucleotide phosphodiesterase activity"/>
    <property type="evidence" value="ECO:0007669"/>
    <property type="project" value="InterPro"/>
</dbReference>
<dbReference type="SUPFAM" id="SSF56300">
    <property type="entry name" value="Metallo-dependent phosphatases"/>
    <property type="match status" value="1"/>
</dbReference>
<evidence type="ECO:0000259" key="5">
    <source>
        <dbReference type="Pfam" id="PF00149"/>
    </source>
</evidence>
<dbReference type="PANTHER" id="PTHR42988">
    <property type="entry name" value="PHOSPHOHYDROLASE"/>
    <property type="match status" value="1"/>
</dbReference>
<dbReference type="GO" id="GO:0046872">
    <property type="term" value="F:metal ion binding"/>
    <property type="evidence" value="ECO:0007669"/>
    <property type="project" value="UniProtKB-KW"/>
</dbReference>
<dbReference type="EMBL" id="FNEM01000002">
    <property type="protein sequence ID" value="SDI67454.1"/>
    <property type="molecule type" value="Genomic_DNA"/>
</dbReference>
<evidence type="ECO:0000256" key="1">
    <source>
        <dbReference type="ARBA" id="ARBA00022723"/>
    </source>
</evidence>
<feature type="domain" description="Calcineurin-like phosphoesterase" evidence="5">
    <location>
        <begin position="19"/>
        <end position="205"/>
    </location>
</feature>
<evidence type="ECO:0000256" key="2">
    <source>
        <dbReference type="ARBA" id="ARBA00022801"/>
    </source>
</evidence>
<dbReference type="Gene3D" id="3.60.21.10">
    <property type="match status" value="1"/>
</dbReference>